<dbReference type="SUPFAM" id="SSF55003">
    <property type="entry name" value="PAP/Archaeal CCA-adding enzyme, C-terminal domain"/>
    <property type="match status" value="1"/>
</dbReference>
<feature type="domain" description="Poly(A) polymerase RNA-binding" evidence="15">
    <location>
        <begin position="355"/>
        <end position="520"/>
    </location>
</feature>
<keyword evidence="9 13" id="KW-0460">Magnesium</keyword>
<dbReference type="GO" id="GO:0031123">
    <property type="term" value="P:RNA 3'-end processing"/>
    <property type="evidence" value="ECO:0007669"/>
    <property type="project" value="InterPro"/>
</dbReference>
<dbReference type="FunFam" id="3.30.460.10:FF:000002">
    <property type="entry name" value="Poly(A) polymerase alpha, putative"/>
    <property type="match status" value="1"/>
</dbReference>
<comment type="cofactor">
    <cofactor evidence="13">
        <name>Mg(2+)</name>
        <dbReference type="ChEBI" id="CHEBI:18420"/>
    </cofactor>
    <text evidence="13">Binds 2 magnesium ions. Also active with manganese.</text>
</comment>
<dbReference type="GO" id="GO:0005634">
    <property type="term" value="C:nucleus"/>
    <property type="evidence" value="ECO:0007669"/>
    <property type="project" value="UniProtKB-SubCell"/>
</dbReference>
<dbReference type="Gene3D" id="1.10.1410.10">
    <property type="match status" value="1"/>
</dbReference>
<gene>
    <name evidence="18" type="primary">PAP1</name>
    <name evidence="18" type="ORF">BGW38_005132</name>
</gene>
<evidence type="ECO:0000256" key="4">
    <source>
        <dbReference type="ARBA" id="ARBA00022664"/>
    </source>
</evidence>
<dbReference type="OrthoDB" id="412748at2759"/>
<dbReference type="AlphaFoldDB" id="A0A9P6FP54"/>
<name>A0A9P6FP54_9FUNG</name>
<dbReference type="GO" id="GO:0046872">
    <property type="term" value="F:metal ion binding"/>
    <property type="evidence" value="ECO:0007669"/>
    <property type="project" value="UniProtKB-KW"/>
</dbReference>
<comment type="function">
    <text evidence="11">Polymerase that creates the 3'-poly(A) tail of mRNA's.</text>
</comment>
<keyword evidence="5 11" id="KW-0808">Transferase</keyword>
<comment type="subcellular location">
    <subcellularLocation>
        <location evidence="2 11">Nucleus</location>
    </subcellularLocation>
</comment>
<dbReference type="EC" id="2.7.7.19" evidence="11"/>
<evidence type="ECO:0000256" key="3">
    <source>
        <dbReference type="ARBA" id="ARBA00010912"/>
    </source>
</evidence>
<keyword evidence="19" id="KW-1185">Reference proteome</keyword>
<dbReference type="GO" id="GO:0003723">
    <property type="term" value="F:RNA binding"/>
    <property type="evidence" value="ECO:0007669"/>
    <property type="project" value="UniProtKB-UniRule"/>
</dbReference>
<evidence type="ECO:0000256" key="2">
    <source>
        <dbReference type="ARBA" id="ARBA00004123"/>
    </source>
</evidence>
<evidence type="ECO:0000256" key="14">
    <source>
        <dbReference type="SAM" id="MobiDB-lite"/>
    </source>
</evidence>
<evidence type="ECO:0000256" key="8">
    <source>
        <dbReference type="ARBA" id="ARBA00022840"/>
    </source>
</evidence>
<dbReference type="FunFam" id="1.10.1410.10:FF:000001">
    <property type="entry name" value="Putative poly(A) polymerase gamma"/>
    <property type="match status" value="1"/>
</dbReference>
<dbReference type="Gene3D" id="3.30.70.590">
    <property type="entry name" value="Poly(A) polymerase predicted RNA binding domain"/>
    <property type="match status" value="1"/>
</dbReference>
<dbReference type="InterPro" id="IPR007010">
    <property type="entry name" value="PolA_pol_RNA-bd_dom"/>
</dbReference>
<evidence type="ECO:0000256" key="11">
    <source>
        <dbReference type="PIRNR" id="PIRNR018425"/>
    </source>
</evidence>
<organism evidence="18 19">
    <name type="scientific">Lunasporangiospora selenospora</name>
    <dbReference type="NCBI Taxonomy" id="979761"/>
    <lineage>
        <taxon>Eukaryota</taxon>
        <taxon>Fungi</taxon>
        <taxon>Fungi incertae sedis</taxon>
        <taxon>Mucoromycota</taxon>
        <taxon>Mortierellomycotina</taxon>
        <taxon>Mortierellomycetes</taxon>
        <taxon>Mortierellales</taxon>
        <taxon>Mortierellaceae</taxon>
        <taxon>Lunasporangiospora</taxon>
    </lineage>
</organism>
<feature type="binding site" evidence="13">
    <location>
        <position position="102"/>
    </location>
    <ligand>
        <name>Mg(2+)</name>
        <dbReference type="ChEBI" id="CHEBI:18420"/>
        <label>2</label>
        <note>catalytic</note>
    </ligand>
</feature>
<evidence type="ECO:0000256" key="12">
    <source>
        <dbReference type="PIRSR" id="PIRSR018425-1"/>
    </source>
</evidence>
<evidence type="ECO:0000256" key="13">
    <source>
        <dbReference type="PIRSR" id="PIRSR018425-2"/>
    </source>
</evidence>
<dbReference type="InterPro" id="IPR048840">
    <property type="entry name" value="PolA_pol_NTPase"/>
</dbReference>
<comment type="cofactor">
    <cofactor evidence="1">
        <name>Mn(2+)</name>
        <dbReference type="ChEBI" id="CHEBI:29035"/>
    </cofactor>
</comment>
<evidence type="ECO:0000259" key="15">
    <source>
        <dbReference type="Pfam" id="PF04926"/>
    </source>
</evidence>
<dbReference type="Pfam" id="PF04926">
    <property type="entry name" value="PAP_RNA-bind"/>
    <property type="match status" value="1"/>
</dbReference>
<keyword evidence="10 11" id="KW-0539">Nucleus</keyword>
<evidence type="ECO:0000259" key="17">
    <source>
        <dbReference type="Pfam" id="PF20750"/>
    </source>
</evidence>
<feature type="binding site" evidence="12">
    <location>
        <begin position="85"/>
        <end position="87"/>
    </location>
    <ligand>
        <name>ATP</name>
        <dbReference type="ChEBI" id="CHEBI:30616"/>
    </ligand>
</feature>
<evidence type="ECO:0000313" key="18">
    <source>
        <dbReference type="EMBL" id="KAF9578864.1"/>
    </source>
</evidence>
<feature type="binding site" evidence="12">
    <location>
        <position position="226"/>
    </location>
    <ligand>
        <name>ATP</name>
        <dbReference type="ChEBI" id="CHEBI:30616"/>
    </ligand>
</feature>
<evidence type="ECO:0000256" key="7">
    <source>
        <dbReference type="ARBA" id="ARBA00022741"/>
    </source>
</evidence>
<proteinExistence type="inferred from homology"/>
<dbReference type="Pfam" id="PF04928">
    <property type="entry name" value="PAP_central"/>
    <property type="match status" value="1"/>
</dbReference>
<feature type="domain" description="Poly(A) polymerase nucleotidyltransferase" evidence="17">
    <location>
        <begin position="16"/>
        <end position="203"/>
    </location>
</feature>
<dbReference type="InterPro" id="IPR011068">
    <property type="entry name" value="NuclTrfase_I-like_C"/>
</dbReference>
<evidence type="ECO:0000256" key="9">
    <source>
        <dbReference type="ARBA" id="ARBA00022842"/>
    </source>
</evidence>
<evidence type="ECO:0000256" key="10">
    <source>
        <dbReference type="ARBA" id="ARBA00023242"/>
    </source>
</evidence>
<dbReference type="PANTHER" id="PTHR10682">
    <property type="entry name" value="POLY A POLYMERASE"/>
    <property type="match status" value="1"/>
</dbReference>
<dbReference type="Gene3D" id="3.30.460.10">
    <property type="entry name" value="Beta Polymerase, domain 2"/>
    <property type="match status" value="1"/>
</dbReference>
<accession>A0A9P6FP54</accession>
<feature type="binding site" evidence="13">
    <location>
        <position position="102"/>
    </location>
    <ligand>
        <name>Mg(2+)</name>
        <dbReference type="ChEBI" id="CHEBI:18420"/>
        <label>1</label>
        <note>catalytic</note>
    </ligand>
</feature>
<dbReference type="GO" id="GO:0006397">
    <property type="term" value="P:mRNA processing"/>
    <property type="evidence" value="ECO:0007669"/>
    <property type="project" value="UniProtKB-KW"/>
</dbReference>
<evidence type="ECO:0000313" key="19">
    <source>
        <dbReference type="Proteomes" id="UP000780801"/>
    </source>
</evidence>
<feature type="binding site" evidence="12">
    <location>
        <position position="217"/>
    </location>
    <ligand>
        <name>ATP</name>
        <dbReference type="ChEBI" id="CHEBI:30616"/>
    </ligand>
</feature>
<dbReference type="PIRSF" id="PIRSF018425">
    <property type="entry name" value="PolyA_polymerase"/>
    <property type="match status" value="1"/>
</dbReference>
<dbReference type="InterPro" id="IPR007012">
    <property type="entry name" value="PolA_pol_cen_dom"/>
</dbReference>
<keyword evidence="6 13" id="KW-0479">Metal-binding</keyword>
<dbReference type="Pfam" id="PF20750">
    <property type="entry name" value="PAP_NTPase"/>
    <property type="match status" value="1"/>
</dbReference>
<feature type="binding site" evidence="13">
    <location>
        <position position="156"/>
    </location>
    <ligand>
        <name>Mg(2+)</name>
        <dbReference type="ChEBI" id="CHEBI:18420"/>
        <label>2</label>
        <note>catalytic</note>
    </ligand>
</feature>
<dbReference type="InterPro" id="IPR014492">
    <property type="entry name" value="PolyA_polymerase"/>
</dbReference>
<dbReference type="SUPFAM" id="SSF81301">
    <property type="entry name" value="Nucleotidyltransferase"/>
    <property type="match status" value="1"/>
</dbReference>
<keyword evidence="4 11" id="KW-0507">mRNA processing</keyword>
<dbReference type="GO" id="GO:0005524">
    <property type="term" value="F:ATP binding"/>
    <property type="evidence" value="ECO:0007669"/>
    <property type="project" value="UniProtKB-UniRule"/>
</dbReference>
<keyword evidence="7 11" id="KW-0547">Nucleotide-binding</keyword>
<feature type="binding site" evidence="13">
    <location>
        <position position="104"/>
    </location>
    <ligand>
        <name>Mg(2+)</name>
        <dbReference type="ChEBI" id="CHEBI:18420"/>
        <label>2</label>
        <note>catalytic</note>
    </ligand>
</feature>
<dbReference type="GO" id="GO:1990817">
    <property type="term" value="F:poly(A) RNA polymerase activity"/>
    <property type="evidence" value="ECO:0007669"/>
    <property type="project" value="UniProtKB-UniRule"/>
</dbReference>
<keyword evidence="18" id="KW-0548">Nucleotidyltransferase</keyword>
<keyword evidence="8 11" id="KW-0067">ATP-binding</keyword>
<comment type="similarity">
    <text evidence="3 11">Belongs to the poly(A) polymerase family.</text>
</comment>
<feature type="region of interest" description="Disordered" evidence="14">
    <location>
        <begin position="512"/>
        <end position="594"/>
    </location>
</feature>
<feature type="binding site" evidence="12">
    <location>
        <begin position="102"/>
        <end position="104"/>
    </location>
    <ligand>
        <name>ATP</name>
        <dbReference type="ChEBI" id="CHEBI:30616"/>
    </ligand>
</feature>
<sequence length="594" mass="66309">MSTPGQNGQPEPKHLGVTQPISEAFPTKEDEELTNSLEVTLRAQGLEVVLGQLDKMVKEFVYKISLRRNLPESVAREAGGKIFTFGSYRLGVHAPGKSGGSDIDTLCVVPHYVQREDFFSEMHDMLRKRSDVTELTAVSDAFTPVIKMKFSDIHIDLTFARLRLSSVQDTLDLKDNGLLRELDDRCIRSVNGSRVTDEILRLVPNVRTFRIALRTIKLWAHRRAIYSNMLGFLGGIAWAMLVARICQLYPNACAATIISRFFTILYKWPWPQPVLLKHIEEGPLQVRVWNPKLYSADRSHRMPIITPAYPSMCSTHNVTDSTKAVILSEFKDAAELVNRIVVEKLPWTKLFTKDDFFTRYRHYLQVIASSDSEEKHLRWSGLVESRIRHLVMKLERIDNIVLAHPYVKGFSKVIQYTTPEEKDDAAHGIVKADKPERPADAEVKTMYTTTFYIGLCIPAREAGSTAPRKLDLYKPKEEFTDLVMSWEPFDNQSMHIVVQHIRSVSLPAEVFEDGDQKKAKRTKSGKKASGTDARPPNKKRRGSAGQNGVTASSEGAAAAATKNPAEASASLAAVAPAPPVPDAPAPSVPAVPQA</sequence>
<comment type="catalytic activity">
    <reaction evidence="11">
        <text>RNA(n) + ATP = RNA(n)-3'-adenine ribonucleotide + diphosphate</text>
        <dbReference type="Rhea" id="RHEA:11332"/>
        <dbReference type="Rhea" id="RHEA-COMP:14527"/>
        <dbReference type="Rhea" id="RHEA-COMP:17347"/>
        <dbReference type="ChEBI" id="CHEBI:30616"/>
        <dbReference type="ChEBI" id="CHEBI:33019"/>
        <dbReference type="ChEBI" id="CHEBI:140395"/>
        <dbReference type="ChEBI" id="CHEBI:173115"/>
        <dbReference type="EC" id="2.7.7.19"/>
    </reaction>
</comment>
<dbReference type="InterPro" id="IPR043519">
    <property type="entry name" value="NT_sf"/>
</dbReference>
<feature type="compositionally biased region" description="Pro residues" evidence="14">
    <location>
        <begin position="576"/>
        <end position="594"/>
    </location>
</feature>
<evidence type="ECO:0000256" key="5">
    <source>
        <dbReference type="ARBA" id="ARBA00022679"/>
    </source>
</evidence>
<dbReference type="Proteomes" id="UP000780801">
    <property type="component" value="Unassembled WGS sequence"/>
</dbReference>
<evidence type="ECO:0000256" key="1">
    <source>
        <dbReference type="ARBA" id="ARBA00001936"/>
    </source>
</evidence>
<dbReference type="SUPFAM" id="SSF81631">
    <property type="entry name" value="PAP/OAS1 substrate-binding domain"/>
    <property type="match status" value="1"/>
</dbReference>
<dbReference type="CDD" id="cd05402">
    <property type="entry name" value="NT_PAP_TUTase"/>
    <property type="match status" value="1"/>
</dbReference>
<dbReference type="PANTHER" id="PTHR10682:SF10">
    <property type="entry name" value="POLYNUCLEOTIDE ADENYLYLTRANSFERASE"/>
    <property type="match status" value="1"/>
</dbReference>
<feature type="compositionally biased region" description="Low complexity" evidence="14">
    <location>
        <begin position="556"/>
        <end position="575"/>
    </location>
</feature>
<feature type="binding site" evidence="12">
    <location>
        <position position="156"/>
    </location>
    <ligand>
        <name>ATP</name>
        <dbReference type="ChEBI" id="CHEBI:30616"/>
    </ligand>
</feature>
<feature type="binding site" evidence="13">
    <location>
        <position position="104"/>
    </location>
    <ligand>
        <name>Mg(2+)</name>
        <dbReference type="ChEBI" id="CHEBI:18420"/>
        <label>1</label>
        <note>catalytic</note>
    </ligand>
</feature>
<evidence type="ECO:0000259" key="16">
    <source>
        <dbReference type="Pfam" id="PF04928"/>
    </source>
</evidence>
<protein>
    <recommendedName>
        <fullName evidence="11">Poly(A) polymerase</fullName>
        <ecNumber evidence="11">2.7.7.19</ecNumber>
    </recommendedName>
</protein>
<feature type="compositionally biased region" description="Polar residues" evidence="14">
    <location>
        <begin position="544"/>
        <end position="553"/>
    </location>
</feature>
<comment type="caution">
    <text evidence="18">The sequence shown here is derived from an EMBL/GenBank/DDBJ whole genome shotgun (WGS) entry which is preliminary data.</text>
</comment>
<evidence type="ECO:0000256" key="6">
    <source>
        <dbReference type="ARBA" id="ARBA00022723"/>
    </source>
</evidence>
<reference evidence="18" key="1">
    <citation type="journal article" date="2020" name="Fungal Divers.">
        <title>Resolving the Mortierellaceae phylogeny through synthesis of multi-gene phylogenetics and phylogenomics.</title>
        <authorList>
            <person name="Vandepol N."/>
            <person name="Liber J."/>
            <person name="Desiro A."/>
            <person name="Na H."/>
            <person name="Kennedy M."/>
            <person name="Barry K."/>
            <person name="Grigoriev I.V."/>
            <person name="Miller A.N."/>
            <person name="O'Donnell K."/>
            <person name="Stajich J.E."/>
            <person name="Bonito G."/>
        </authorList>
    </citation>
    <scope>NUCLEOTIDE SEQUENCE</scope>
    <source>
        <strain evidence="18">KOD1015</strain>
    </source>
</reference>
<feature type="domain" description="Poly(A) polymerase central" evidence="16">
    <location>
        <begin position="208"/>
        <end position="353"/>
    </location>
</feature>
<dbReference type="EMBL" id="JAABOA010003249">
    <property type="protein sequence ID" value="KAF9578864.1"/>
    <property type="molecule type" value="Genomic_DNA"/>
</dbReference>